<organism evidence="1 2">
    <name type="scientific">Candidatus Thiopontia autotrophica</name>
    <dbReference type="NCBI Taxonomy" id="2841688"/>
    <lineage>
        <taxon>Bacteria</taxon>
        <taxon>Pseudomonadati</taxon>
        <taxon>Pseudomonadota</taxon>
        <taxon>Gammaproteobacteria</taxon>
        <taxon>Candidatus Thiopontia</taxon>
    </lineage>
</organism>
<evidence type="ECO:0000313" key="2">
    <source>
        <dbReference type="Proteomes" id="UP000654401"/>
    </source>
</evidence>
<dbReference type="Proteomes" id="UP000654401">
    <property type="component" value="Unassembled WGS sequence"/>
</dbReference>
<name>A0A8J6TWA7_9GAMM</name>
<proteinExistence type="predicted"/>
<gene>
    <name evidence="1" type="ORF">H8D24_07720</name>
</gene>
<comment type="caution">
    <text evidence="1">The sequence shown here is derived from an EMBL/GenBank/DDBJ whole genome shotgun (WGS) entry which is preliminary data.</text>
</comment>
<evidence type="ECO:0000313" key="1">
    <source>
        <dbReference type="EMBL" id="MBC8520275.1"/>
    </source>
</evidence>
<accession>A0A8J6TWA7</accession>
<protein>
    <submittedName>
        <fullName evidence="1">Uncharacterized protein</fullName>
    </submittedName>
</protein>
<dbReference type="AlphaFoldDB" id="A0A8J6TWA7"/>
<sequence length="53" mass="5671">MEPISDRAKQAVHSLNKAIADVLEKKRLLGQYAVMGNDGKPVKVPASQLPVAS</sequence>
<reference evidence="1 2" key="1">
    <citation type="submission" date="2020-08" db="EMBL/GenBank/DDBJ databases">
        <title>Bridging the membrane lipid divide: bacteria of the FCB group superphylum have the potential to synthesize archaeal ether lipids.</title>
        <authorList>
            <person name="Villanueva L."/>
            <person name="Von Meijenfeldt F.A.B."/>
            <person name="Westbye A.B."/>
            <person name="Yadav S."/>
            <person name="Hopmans E.C."/>
            <person name="Dutilh B.E."/>
            <person name="Sinninghe Damste J.S."/>
        </authorList>
    </citation>
    <scope>NUCLEOTIDE SEQUENCE [LARGE SCALE GENOMIC DNA]</scope>
    <source>
        <strain evidence="1">NIOZ-UU100</strain>
    </source>
</reference>
<dbReference type="EMBL" id="JACNFK010000037">
    <property type="protein sequence ID" value="MBC8520275.1"/>
    <property type="molecule type" value="Genomic_DNA"/>
</dbReference>